<feature type="transmembrane region" description="Helical" evidence="1">
    <location>
        <begin position="101"/>
        <end position="118"/>
    </location>
</feature>
<reference evidence="2" key="2">
    <citation type="submission" date="2016-06" db="EMBL/GenBank/DDBJ databases">
        <title>The genome of a short-lived fish provides insights into sex chromosome evolution and the genetic control of aging.</title>
        <authorList>
            <person name="Reichwald K."/>
            <person name="Felder M."/>
            <person name="Petzold A."/>
            <person name="Koch P."/>
            <person name="Groth M."/>
            <person name="Platzer M."/>
        </authorList>
    </citation>
    <scope>NUCLEOTIDE SEQUENCE</scope>
    <source>
        <tissue evidence="2">Brain</tissue>
    </source>
</reference>
<keyword evidence="1" id="KW-1133">Transmembrane helix</keyword>
<evidence type="ECO:0000256" key="1">
    <source>
        <dbReference type="SAM" id="Phobius"/>
    </source>
</evidence>
<reference evidence="2" key="1">
    <citation type="submission" date="2016-05" db="EMBL/GenBank/DDBJ databases">
        <authorList>
            <person name="Lavstsen T."/>
            <person name="Jespersen J.S."/>
        </authorList>
    </citation>
    <scope>NUCLEOTIDE SEQUENCE</scope>
    <source>
        <tissue evidence="2">Brain</tissue>
    </source>
</reference>
<sequence length="131" mass="14880">NAMFGCVDESQKISFRERNAFWVKVCVLQLTKLFLRDNSIGRNLCSTSPIRRPSVWIRRSREDVVSLWVLGPVGETSGTDSLVLELPQAHRCGIGLRLSRFLRNLVASALFVGVVVVLEQFCQRDRDRLFG</sequence>
<keyword evidence="1" id="KW-0812">Transmembrane</keyword>
<gene>
    <name evidence="2" type="primary">Nfu_g_1_006836</name>
</gene>
<proteinExistence type="predicted"/>
<evidence type="ECO:0000313" key="2">
    <source>
        <dbReference type="EMBL" id="SBR72339.1"/>
    </source>
</evidence>
<feature type="non-terminal residue" evidence="2">
    <location>
        <position position="131"/>
    </location>
</feature>
<name>A0A1A8NU18_9TELE</name>
<accession>A0A1A8NU18</accession>
<dbReference type="AlphaFoldDB" id="A0A1A8NU18"/>
<organism evidence="2">
    <name type="scientific">Nothobranchius pienaari</name>
    <dbReference type="NCBI Taxonomy" id="704102"/>
    <lineage>
        <taxon>Eukaryota</taxon>
        <taxon>Metazoa</taxon>
        <taxon>Chordata</taxon>
        <taxon>Craniata</taxon>
        <taxon>Vertebrata</taxon>
        <taxon>Euteleostomi</taxon>
        <taxon>Actinopterygii</taxon>
        <taxon>Neopterygii</taxon>
        <taxon>Teleostei</taxon>
        <taxon>Neoteleostei</taxon>
        <taxon>Acanthomorphata</taxon>
        <taxon>Ovalentaria</taxon>
        <taxon>Atherinomorphae</taxon>
        <taxon>Cyprinodontiformes</taxon>
        <taxon>Nothobranchiidae</taxon>
        <taxon>Nothobranchius</taxon>
    </lineage>
</organism>
<dbReference type="EMBL" id="HAEG01004719">
    <property type="protein sequence ID" value="SBR72339.1"/>
    <property type="molecule type" value="Transcribed_RNA"/>
</dbReference>
<feature type="non-terminal residue" evidence="2">
    <location>
        <position position="1"/>
    </location>
</feature>
<keyword evidence="1" id="KW-0472">Membrane</keyword>
<protein>
    <submittedName>
        <fullName evidence="2">Uncharacterized protein</fullName>
    </submittedName>
</protein>